<evidence type="ECO:0000313" key="2">
    <source>
        <dbReference type="Proteomes" id="UP001163321"/>
    </source>
</evidence>
<name>A0ACC0WWV8_9STRA</name>
<dbReference type="EMBL" id="CM047580">
    <property type="protein sequence ID" value="KAI9923057.1"/>
    <property type="molecule type" value="Genomic_DNA"/>
</dbReference>
<protein>
    <submittedName>
        <fullName evidence="1">Uncharacterized protein</fullName>
    </submittedName>
</protein>
<reference evidence="1 2" key="1">
    <citation type="journal article" date="2022" name="bioRxiv">
        <title>The genome of the oomycete Peronosclerospora sorghi, a cosmopolitan pathogen of maize and sorghum, is inflated with dispersed pseudogenes.</title>
        <authorList>
            <person name="Fletcher K."/>
            <person name="Martin F."/>
            <person name="Isakeit T."/>
            <person name="Cavanaugh K."/>
            <person name="Magill C."/>
            <person name="Michelmore R."/>
        </authorList>
    </citation>
    <scope>NUCLEOTIDE SEQUENCE [LARGE SCALE GENOMIC DNA]</scope>
    <source>
        <strain evidence="1">P6</strain>
    </source>
</reference>
<organism evidence="1 2">
    <name type="scientific">Peronosclerospora sorghi</name>
    <dbReference type="NCBI Taxonomy" id="230839"/>
    <lineage>
        <taxon>Eukaryota</taxon>
        <taxon>Sar</taxon>
        <taxon>Stramenopiles</taxon>
        <taxon>Oomycota</taxon>
        <taxon>Peronosporomycetes</taxon>
        <taxon>Peronosporales</taxon>
        <taxon>Peronosporaceae</taxon>
        <taxon>Peronosclerospora</taxon>
    </lineage>
</organism>
<dbReference type="Proteomes" id="UP001163321">
    <property type="component" value="Chromosome 1"/>
</dbReference>
<keyword evidence="2" id="KW-1185">Reference proteome</keyword>
<comment type="caution">
    <text evidence="1">The sequence shown here is derived from an EMBL/GenBank/DDBJ whole genome shotgun (WGS) entry which is preliminary data.</text>
</comment>
<proteinExistence type="predicted"/>
<evidence type="ECO:0000313" key="1">
    <source>
        <dbReference type="EMBL" id="KAI9923057.1"/>
    </source>
</evidence>
<gene>
    <name evidence="1" type="ORF">PsorP6_002339</name>
</gene>
<accession>A0ACC0WWV8</accession>
<sequence>MVPTAELGGEFGDVNASVSHECSEMDSILSVNRAVSIQDGNHSERDDSSISEVIGATEEEYDASDSSSDHGSVSVECGSNVGLDDNYSTADDEGGVNEEENPATATAAAPETEDPSWGVDEECCGICRNAFEVYCPDCTIPVDGCPPVWGACNHAFYMHCLMKWLESLPSTRQPCPMCRQDWKFRN</sequence>